<gene>
    <name evidence="12" type="primary">Spesp1</name>
</gene>
<accession>A0A8B7W256</accession>
<dbReference type="RefSeq" id="XP_020037779.1">
    <property type="nucleotide sequence ID" value="XM_020182190.2"/>
</dbReference>
<dbReference type="OrthoDB" id="9530574at2759"/>
<proteinExistence type="inferred from homology"/>
<dbReference type="KEGG" id="ccan:109698174"/>
<comment type="similarity">
    <text evidence="8">Belongs to the SPESP1 family.</text>
</comment>
<comment type="subcellular location">
    <subcellularLocation>
        <location evidence="2">Cytoplasmic vesicle</location>
        <location evidence="2">Secretory vesicle</location>
        <location evidence="2">Acrosome</location>
    </subcellularLocation>
</comment>
<evidence type="ECO:0000256" key="1">
    <source>
        <dbReference type="ARBA" id="ARBA00003615"/>
    </source>
</evidence>
<protein>
    <recommendedName>
        <fullName evidence="3">Sperm equatorial segment protein 1</fullName>
    </recommendedName>
</protein>
<feature type="compositionally biased region" description="Pro residues" evidence="9">
    <location>
        <begin position="146"/>
        <end position="174"/>
    </location>
</feature>
<feature type="region of interest" description="Disordered" evidence="9">
    <location>
        <begin position="73"/>
        <end position="119"/>
    </location>
</feature>
<dbReference type="AlphaFoldDB" id="A0A8B7W256"/>
<dbReference type="GO" id="GO:0007340">
    <property type="term" value="P:acrosome reaction"/>
    <property type="evidence" value="ECO:0007669"/>
    <property type="project" value="InterPro"/>
</dbReference>
<reference evidence="12" key="1">
    <citation type="submission" date="2025-08" db="UniProtKB">
        <authorList>
            <consortium name="RefSeq"/>
        </authorList>
    </citation>
    <scope>IDENTIFICATION</scope>
    <source>
        <tissue evidence="12">Leukocyte</tissue>
    </source>
</reference>
<keyword evidence="6" id="KW-0325">Glycoprotein</keyword>
<dbReference type="GO" id="GO:0007342">
    <property type="term" value="P:fusion of sperm to egg plasma membrane involved in single fertilization"/>
    <property type="evidence" value="ECO:0007669"/>
    <property type="project" value="InterPro"/>
</dbReference>
<feature type="chain" id="PRO_5034328054" description="Sperm equatorial segment protein 1" evidence="10">
    <location>
        <begin position="20"/>
        <end position="394"/>
    </location>
</feature>
<dbReference type="Pfam" id="PF15754">
    <property type="entry name" value="SPESP1"/>
    <property type="match status" value="1"/>
</dbReference>
<evidence type="ECO:0000256" key="6">
    <source>
        <dbReference type="ARBA" id="ARBA00023180"/>
    </source>
</evidence>
<feature type="region of interest" description="Disordered" evidence="9">
    <location>
        <begin position="133"/>
        <end position="186"/>
    </location>
</feature>
<evidence type="ECO:0000256" key="2">
    <source>
        <dbReference type="ARBA" id="ARBA00004218"/>
    </source>
</evidence>
<evidence type="ECO:0000256" key="4">
    <source>
        <dbReference type="ARBA" id="ARBA00022473"/>
    </source>
</evidence>
<evidence type="ECO:0000256" key="9">
    <source>
        <dbReference type="SAM" id="MobiDB-lite"/>
    </source>
</evidence>
<evidence type="ECO:0000256" key="10">
    <source>
        <dbReference type="SAM" id="SignalP"/>
    </source>
</evidence>
<evidence type="ECO:0000256" key="7">
    <source>
        <dbReference type="ARBA" id="ARBA00023329"/>
    </source>
</evidence>
<dbReference type="Proteomes" id="UP001732720">
    <property type="component" value="Chromosome 19"/>
</dbReference>
<dbReference type="PANTHER" id="PTHR31667:SF2">
    <property type="entry name" value="SPERM EQUATORIAL SEGMENT PROTEIN 1"/>
    <property type="match status" value="1"/>
</dbReference>
<evidence type="ECO:0000313" key="11">
    <source>
        <dbReference type="Proteomes" id="UP001732720"/>
    </source>
</evidence>
<keyword evidence="7" id="KW-0968">Cytoplasmic vesicle</keyword>
<dbReference type="CTD" id="246777"/>
<dbReference type="PANTHER" id="PTHR31667">
    <property type="entry name" value="SPERM EQUATORIAL SEGMENT PROTEIN 1"/>
    <property type="match status" value="1"/>
</dbReference>
<keyword evidence="5 10" id="KW-0732">Signal</keyword>
<keyword evidence="11" id="KW-1185">Reference proteome</keyword>
<dbReference type="InterPro" id="IPR026743">
    <property type="entry name" value="Equatorial_segment"/>
</dbReference>
<evidence type="ECO:0000256" key="3">
    <source>
        <dbReference type="ARBA" id="ARBA00020783"/>
    </source>
</evidence>
<keyword evidence="4" id="KW-0217">Developmental protein</keyword>
<evidence type="ECO:0000256" key="5">
    <source>
        <dbReference type="ARBA" id="ARBA00022729"/>
    </source>
</evidence>
<dbReference type="GeneID" id="109698174"/>
<organism evidence="12">
    <name type="scientific">Castor canadensis</name>
    <name type="common">American beaver</name>
    <dbReference type="NCBI Taxonomy" id="51338"/>
    <lineage>
        <taxon>Eukaryota</taxon>
        <taxon>Metazoa</taxon>
        <taxon>Chordata</taxon>
        <taxon>Craniata</taxon>
        <taxon>Vertebrata</taxon>
        <taxon>Euteleostomi</taxon>
        <taxon>Mammalia</taxon>
        <taxon>Eutheria</taxon>
        <taxon>Euarchontoglires</taxon>
        <taxon>Glires</taxon>
        <taxon>Rodentia</taxon>
        <taxon>Castorimorpha</taxon>
        <taxon>Castoridae</taxon>
        <taxon>Castor</taxon>
    </lineage>
</organism>
<dbReference type="RefSeq" id="XP_020037779.1">
    <property type="nucleotide sequence ID" value="XM_020182190.1"/>
</dbReference>
<sequence length="394" mass="43992">MKPVVLLVALLLWPASLLAFPSITVSPDEEQNLNRYVQVLENLLLSVPTRELEKKSKSPKHVYSAGVRSLLEEAASTPGEGLGKDALPSPSGEESTAHPAREPTRRPGRRKRPRTTTVFWTIKPNNVSVVLRADEPYIEKDDPEPEPVAKPKAPPKLPPAPKPEPQPEPEPEPAPRVSVTKAPRASTIVTHTWTTSHITTATKHSEMDSEDVPQLSGELATRFGEPLEPHSHTLSNDDILRKISEISAEVHHGPLGDSNNPEYREDIKASREQLQRSLALAAAAEHRLQKMHRSHVFFGGRSNHGVKDMETVINTLYNSRSKLSEYLNIRYVPPEMRGKVTTVLHTLRKILCSGQMETQNLIRKLLSNNIKILNLLDIPSQNRLNAKLHSRTRN</sequence>
<feature type="compositionally biased region" description="Basic and acidic residues" evidence="9">
    <location>
        <begin position="95"/>
        <end position="105"/>
    </location>
</feature>
<evidence type="ECO:0000313" key="12">
    <source>
        <dbReference type="RefSeq" id="XP_020037779.1"/>
    </source>
</evidence>
<name>A0A8B7W256_CASCN</name>
<feature type="signal peptide" evidence="10">
    <location>
        <begin position="1"/>
        <end position="19"/>
    </location>
</feature>
<comment type="function">
    <text evidence="1">Involved in fertilization ability of sperm.</text>
</comment>
<evidence type="ECO:0000256" key="8">
    <source>
        <dbReference type="ARBA" id="ARBA00025763"/>
    </source>
</evidence>
<dbReference type="GO" id="GO:0001669">
    <property type="term" value="C:acrosomal vesicle"/>
    <property type="evidence" value="ECO:0007669"/>
    <property type="project" value="UniProtKB-SubCell"/>
</dbReference>